<dbReference type="Pfam" id="PF01370">
    <property type="entry name" value="Epimerase"/>
    <property type="match status" value="1"/>
</dbReference>
<organism evidence="2 3">
    <name type="scientific">Pseudopedobacter saltans</name>
    <dbReference type="NCBI Taxonomy" id="151895"/>
    <lineage>
        <taxon>Bacteria</taxon>
        <taxon>Pseudomonadati</taxon>
        <taxon>Bacteroidota</taxon>
        <taxon>Sphingobacteriia</taxon>
        <taxon>Sphingobacteriales</taxon>
        <taxon>Sphingobacteriaceae</taxon>
        <taxon>Pseudopedobacter</taxon>
    </lineage>
</organism>
<evidence type="ECO:0000259" key="1">
    <source>
        <dbReference type="Pfam" id="PF01370"/>
    </source>
</evidence>
<dbReference type="EMBL" id="QFOI01000118">
    <property type="protein sequence ID" value="PZP49294.1"/>
    <property type="molecule type" value="Genomic_DNA"/>
</dbReference>
<name>A0A2W5F4U0_9SPHI</name>
<dbReference type="InterPro" id="IPR001509">
    <property type="entry name" value="Epimerase_deHydtase"/>
</dbReference>
<reference evidence="2 3" key="1">
    <citation type="submission" date="2017-11" db="EMBL/GenBank/DDBJ databases">
        <title>Infants hospitalized years apart are colonized by the same room-sourced microbial strains.</title>
        <authorList>
            <person name="Brooks B."/>
            <person name="Olm M.R."/>
            <person name="Firek B.A."/>
            <person name="Baker R."/>
            <person name="Thomas B.C."/>
            <person name="Morowitz M.J."/>
            <person name="Banfield J.F."/>
        </authorList>
    </citation>
    <scope>NUCLEOTIDE SEQUENCE [LARGE SCALE GENOMIC DNA]</scope>
    <source>
        <strain evidence="2">S2_009_000_R2_76</strain>
    </source>
</reference>
<dbReference type="Proteomes" id="UP000249645">
    <property type="component" value="Unassembled WGS sequence"/>
</dbReference>
<gene>
    <name evidence="2" type="ORF">DI598_08230</name>
</gene>
<dbReference type="AlphaFoldDB" id="A0A2W5F4U0"/>
<protein>
    <submittedName>
        <fullName evidence="2">3-beta hydroxysteroid dehydrogenase</fullName>
    </submittedName>
</protein>
<dbReference type="InterPro" id="IPR036291">
    <property type="entry name" value="NAD(P)-bd_dom_sf"/>
</dbReference>
<evidence type="ECO:0000313" key="3">
    <source>
        <dbReference type="Proteomes" id="UP000249645"/>
    </source>
</evidence>
<dbReference type="GO" id="GO:0005737">
    <property type="term" value="C:cytoplasm"/>
    <property type="evidence" value="ECO:0007669"/>
    <property type="project" value="TreeGrafter"/>
</dbReference>
<accession>A0A2W5F4U0</accession>
<evidence type="ECO:0000313" key="2">
    <source>
        <dbReference type="EMBL" id="PZP49294.1"/>
    </source>
</evidence>
<dbReference type="GO" id="GO:0004029">
    <property type="term" value="F:aldehyde dehydrogenase (NAD+) activity"/>
    <property type="evidence" value="ECO:0007669"/>
    <property type="project" value="TreeGrafter"/>
</dbReference>
<comment type="caution">
    <text evidence="2">The sequence shown here is derived from an EMBL/GenBank/DDBJ whole genome shotgun (WGS) entry which is preliminary data.</text>
</comment>
<feature type="domain" description="NAD-dependent epimerase/dehydratase" evidence="1">
    <location>
        <begin position="8"/>
        <end position="225"/>
    </location>
</feature>
<dbReference type="PANTHER" id="PTHR48079">
    <property type="entry name" value="PROTEIN YEEZ"/>
    <property type="match status" value="1"/>
</dbReference>
<dbReference type="Gene3D" id="3.40.50.720">
    <property type="entry name" value="NAD(P)-binding Rossmann-like Domain"/>
    <property type="match status" value="1"/>
</dbReference>
<dbReference type="PANTHER" id="PTHR48079:SF6">
    <property type="entry name" value="NAD(P)-BINDING DOMAIN-CONTAINING PROTEIN-RELATED"/>
    <property type="match status" value="1"/>
</dbReference>
<dbReference type="InterPro" id="IPR051783">
    <property type="entry name" value="NAD(P)-dependent_oxidoreduct"/>
</dbReference>
<proteinExistence type="predicted"/>
<dbReference type="SUPFAM" id="SSF51735">
    <property type="entry name" value="NAD(P)-binding Rossmann-fold domains"/>
    <property type="match status" value="1"/>
</dbReference>
<sequence length="329" mass="36930">MGTETKRILITGATGMVGSHLAKELIKQGYKVRASFRKNHPEIAGVQWEQADILDVVALEEIFEGIDIVFHCAAQVSFDPSNANSLYKNNVEGTANMVNAAIDAQVKKFVYVSSVAAIGASANQLITETSPWQDNEIHNDYAKTKHAAEMEVRRGELEGLEIYMVNPSIILGCGDWNTGSTELFKKIYNGFSYYTEGIHGFVDVEDVVKVLAAFLDEKNRHLNGQRFILNSENISYKNLFDKIADGFSVPRPSKKVTPLMAALVWRLSYLKGKLTGKPSMLTKNSARIAQSDIQYDNRKILEALPDFRFQPLEKSIRRICQELKEKYKV</sequence>